<dbReference type="Proteomes" id="UP000663846">
    <property type="component" value="Unassembled WGS sequence"/>
</dbReference>
<dbReference type="AlphaFoldDB" id="A0A8H2WRI0"/>
<organism evidence="2 3">
    <name type="scientific">Rhizoctonia solani</name>
    <dbReference type="NCBI Taxonomy" id="456999"/>
    <lineage>
        <taxon>Eukaryota</taxon>
        <taxon>Fungi</taxon>
        <taxon>Dikarya</taxon>
        <taxon>Basidiomycota</taxon>
        <taxon>Agaricomycotina</taxon>
        <taxon>Agaricomycetes</taxon>
        <taxon>Cantharellales</taxon>
        <taxon>Ceratobasidiaceae</taxon>
        <taxon>Rhizoctonia</taxon>
    </lineage>
</organism>
<feature type="compositionally biased region" description="Basic and acidic residues" evidence="1">
    <location>
        <begin position="452"/>
        <end position="462"/>
    </location>
</feature>
<feature type="region of interest" description="Disordered" evidence="1">
    <location>
        <begin position="391"/>
        <end position="462"/>
    </location>
</feature>
<reference evidence="2" key="1">
    <citation type="submission" date="2021-01" db="EMBL/GenBank/DDBJ databases">
        <authorList>
            <person name="Kaushik A."/>
        </authorList>
    </citation>
    <scope>NUCLEOTIDE SEQUENCE</scope>
    <source>
        <strain evidence="2">AG1-1C</strain>
    </source>
</reference>
<dbReference type="EMBL" id="CAJMWS010000300">
    <property type="protein sequence ID" value="CAE6398016.1"/>
    <property type="molecule type" value="Genomic_DNA"/>
</dbReference>
<evidence type="ECO:0000256" key="1">
    <source>
        <dbReference type="SAM" id="MobiDB-lite"/>
    </source>
</evidence>
<sequence>MEDVVFTLNNIVDDIARMYADSADHEDTQSVDSLMDVDTIQKLARNECEGKINLSTRSDPSHSPEPPLSAKSDGGSDSEDDISLYSASLGPSPTSSGFTTPSLSPMSFTFVTNKDLVHPDVAPIRFNEGPPSMAHNNIPPGTPAPPERSPLTGYELAVLGTDPSNLAPALTLDIPRIGLELNLDSKPPLWTPSLSVHSSLSSNSGSSLLSGQDGLDIIYQTSGRPNVSLTAPRDHMPGVSPPHLAKAPPLPPRPPHPRDPPPHLPALRSPTIQSAPRLDQNQDWTTDPRTGRDELGAEHLARQREWARLTIIHASSLAEPRDLPPCRPVDKYLAWGSYSPCSISPPRKRILGAMGRRVHVGPRMLPCGDWDPERRGGAIDRWNSREALRKERMRAPEAEKEPKSRSKPAVPLRINTSGGFNGSSGIGYHTREEVEGEGDEPDPLLSEVGSSQREKKKEGKQG</sequence>
<proteinExistence type="predicted"/>
<feature type="compositionally biased region" description="Polar residues" evidence="1">
    <location>
        <begin position="270"/>
        <end position="288"/>
    </location>
</feature>
<feature type="compositionally biased region" description="Basic and acidic residues" evidence="1">
    <location>
        <begin position="391"/>
        <end position="404"/>
    </location>
</feature>
<accession>A0A8H2WRI0</accession>
<feature type="region of interest" description="Disordered" evidence="1">
    <location>
        <begin position="50"/>
        <end position="100"/>
    </location>
</feature>
<protein>
    <submittedName>
        <fullName evidence="2">Uncharacterized protein</fullName>
    </submittedName>
</protein>
<gene>
    <name evidence="2" type="ORF">RDB_LOCUS51838</name>
</gene>
<name>A0A8H2WRI0_9AGAM</name>
<feature type="region of interest" description="Disordered" evidence="1">
    <location>
        <begin position="225"/>
        <end position="293"/>
    </location>
</feature>
<comment type="caution">
    <text evidence="2">The sequence shown here is derived from an EMBL/GenBank/DDBJ whole genome shotgun (WGS) entry which is preliminary data.</text>
</comment>
<evidence type="ECO:0000313" key="3">
    <source>
        <dbReference type="Proteomes" id="UP000663846"/>
    </source>
</evidence>
<evidence type="ECO:0000313" key="2">
    <source>
        <dbReference type="EMBL" id="CAE6398016.1"/>
    </source>
</evidence>
<feature type="compositionally biased region" description="Low complexity" evidence="1">
    <location>
        <begin position="88"/>
        <end position="100"/>
    </location>
</feature>